<gene>
    <name evidence="1" type="ORF">C8E83_3581</name>
</gene>
<dbReference type="Proteomes" id="UP000280008">
    <property type="component" value="Unassembled WGS sequence"/>
</dbReference>
<accession>A0A495ILV1</accession>
<evidence type="ECO:0000313" key="2">
    <source>
        <dbReference type="Proteomes" id="UP000280008"/>
    </source>
</evidence>
<comment type="caution">
    <text evidence="1">The sequence shown here is derived from an EMBL/GenBank/DDBJ whole genome shotgun (WGS) entry which is preliminary data.</text>
</comment>
<dbReference type="AlphaFoldDB" id="A0A495ILV1"/>
<protein>
    <submittedName>
        <fullName evidence="1">Uncharacterized protein</fullName>
    </submittedName>
</protein>
<reference evidence="1 2" key="1">
    <citation type="submission" date="2018-10" db="EMBL/GenBank/DDBJ databases">
        <title>Sequencing the genomes of 1000 actinobacteria strains.</title>
        <authorList>
            <person name="Klenk H.-P."/>
        </authorList>
    </citation>
    <scope>NUCLEOTIDE SEQUENCE [LARGE SCALE GENOMIC DNA]</scope>
    <source>
        <strain evidence="1 2">DSM 17894</strain>
    </source>
</reference>
<proteinExistence type="predicted"/>
<name>A0A495ILV1_9MICO</name>
<keyword evidence="2" id="KW-1185">Reference proteome</keyword>
<dbReference type="EMBL" id="RBKS01000001">
    <property type="protein sequence ID" value="RKR76408.1"/>
    <property type="molecule type" value="Genomic_DNA"/>
</dbReference>
<organism evidence="1 2">
    <name type="scientific">Frondihabitans australicus</name>
    <dbReference type="NCBI Taxonomy" id="386892"/>
    <lineage>
        <taxon>Bacteria</taxon>
        <taxon>Bacillati</taxon>
        <taxon>Actinomycetota</taxon>
        <taxon>Actinomycetes</taxon>
        <taxon>Micrococcales</taxon>
        <taxon>Microbacteriaceae</taxon>
        <taxon>Frondihabitans</taxon>
    </lineage>
</organism>
<evidence type="ECO:0000313" key="1">
    <source>
        <dbReference type="EMBL" id="RKR76408.1"/>
    </source>
</evidence>
<sequence>MDGMSTHEDEIAAGGAILRDVTSGHSAEIAGILTSCLPELPRVAKSFVARAAKSPSLTGERKQSDLHDALAILRLLGFWNETLPIVQMIADMPYKQQFLFQLPRGIVHEARWHALRSGDTNVAASLSRTVFDPSGFVPVDLDDDSKVFFRPLDDPRMRASLGLNATTDSTQYVLPPTQRPGFFLRDLFYLSLIWAYGGSPVWPLDRVEAERERLEAGILALPGMAP</sequence>